<gene>
    <name evidence="2" type="ordered locus">Hoch_4902</name>
</gene>
<proteinExistence type="predicted"/>
<dbReference type="OrthoDB" id="5377249at2"/>
<dbReference type="KEGG" id="hoh:Hoch_4902"/>
<sequence length="680" mass="70738">MHRAPSPLLFARRSGRCARSAVLLGTLSALLLGCGDDAAPAPDGGAPMPDADAAPDIAPACHPLGFQACLMPWPSAAYLSAADTATGVRVDLPAEAMPTSSAGVRADPAPFARFDGFAPSGPILLAFPDGVAAEGLPGPGQAEASLAADAPIVLVDMDRGERVAYFAQVDANAIFPEDQVLIIRPLARLTPATRYAVAVRDTLRAPGGEPLPRPAGFEALLAGTEPASGHPRLAALAARHPEVVAALAEHGVQAEELLLAWDFVTASDEFLRADLLHMRDQTQDALAELEQRCSLVEESVDDPTVTRSFLSGSCSAPDFLTAGEAAASVLRRDAQGLPEYAGLRDAPVSVVVPACVSEQPLPRPLLVFGHGLFGSAASDMRRPSLLALANDACLVLAGGDFIGLSERQLELATSAATDIASAVRVTEKLAQSLVDFQAITAAARGALREEALLQVDGASVIDPDQVYYYGASLGGIMGLTLMAYEPTLPRGVFGVPGGAWSLLLERSVAWGPLQAVANSAYPSPFDYQMLLAFLAMHFEPYDPITTAATLTGTPLPDTPSKQVLLYEAVGDSVVSNLSTEMVARTMELPVLAPSVRVPDQMAEQSGPLASALVIYDEHPTPLPPEDNRPPAQDNGTHLTVHTRAALVRQITAFLSGAAVVATCGGDAAPAPCDCATNACE</sequence>
<dbReference type="Gene3D" id="3.40.50.1820">
    <property type="entry name" value="alpha/beta hydrolase"/>
    <property type="match status" value="1"/>
</dbReference>
<protein>
    <submittedName>
        <fullName evidence="2">Uncharacterized protein</fullName>
    </submittedName>
</protein>
<dbReference type="Proteomes" id="UP000001880">
    <property type="component" value="Chromosome"/>
</dbReference>
<dbReference type="HOGENOM" id="CLU_022595_0_0_7"/>
<evidence type="ECO:0000313" key="3">
    <source>
        <dbReference type="Proteomes" id="UP000001880"/>
    </source>
</evidence>
<keyword evidence="3" id="KW-1185">Reference proteome</keyword>
<evidence type="ECO:0000256" key="1">
    <source>
        <dbReference type="SAM" id="Coils"/>
    </source>
</evidence>
<dbReference type="STRING" id="502025.Hoch_4902"/>
<dbReference type="SUPFAM" id="SSF53474">
    <property type="entry name" value="alpha/beta-Hydrolases"/>
    <property type="match status" value="1"/>
</dbReference>
<keyword evidence="1" id="KW-0175">Coiled coil</keyword>
<feature type="coiled-coil region" evidence="1">
    <location>
        <begin position="272"/>
        <end position="299"/>
    </location>
</feature>
<dbReference type="EMBL" id="CP001804">
    <property type="protein sequence ID" value="ACY17391.1"/>
    <property type="molecule type" value="Genomic_DNA"/>
</dbReference>
<dbReference type="AlphaFoldDB" id="D0LU27"/>
<evidence type="ECO:0000313" key="2">
    <source>
        <dbReference type="EMBL" id="ACY17391.1"/>
    </source>
</evidence>
<dbReference type="PROSITE" id="PS51257">
    <property type="entry name" value="PROKAR_LIPOPROTEIN"/>
    <property type="match status" value="1"/>
</dbReference>
<dbReference type="RefSeq" id="WP_012829983.1">
    <property type="nucleotide sequence ID" value="NC_013440.1"/>
</dbReference>
<name>D0LU27_HALO1</name>
<accession>D0LU27</accession>
<organism evidence="2 3">
    <name type="scientific">Haliangium ochraceum (strain DSM 14365 / JCM 11303 / SMP-2)</name>
    <dbReference type="NCBI Taxonomy" id="502025"/>
    <lineage>
        <taxon>Bacteria</taxon>
        <taxon>Pseudomonadati</taxon>
        <taxon>Myxococcota</taxon>
        <taxon>Polyangia</taxon>
        <taxon>Haliangiales</taxon>
        <taxon>Kofleriaceae</taxon>
        <taxon>Haliangium</taxon>
    </lineage>
</organism>
<dbReference type="eggNOG" id="COG1073">
    <property type="taxonomic scope" value="Bacteria"/>
</dbReference>
<dbReference type="InterPro" id="IPR029058">
    <property type="entry name" value="AB_hydrolase_fold"/>
</dbReference>
<reference evidence="2 3" key="1">
    <citation type="journal article" date="2010" name="Stand. Genomic Sci.">
        <title>Complete genome sequence of Haliangium ochraceum type strain (SMP-2).</title>
        <authorList>
            <consortium name="US DOE Joint Genome Institute (JGI-PGF)"/>
            <person name="Ivanova N."/>
            <person name="Daum C."/>
            <person name="Lang E."/>
            <person name="Abt B."/>
            <person name="Kopitz M."/>
            <person name="Saunders E."/>
            <person name="Lapidus A."/>
            <person name="Lucas S."/>
            <person name="Glavina Del Rio T."/>
            <person name="Nolan M."/>
            <person name="Tice H."/>
            <person name="Copeland A."/>
            <person name="Cheng J.F."/>
            <person name="Chen F."/>
            <person name="Bruce D."/>
            <person name="Goodwin L."/>
            <person name="Pitluck S."/>
            <person name="Mavromatis K."/>
            <person name="Pati A."/>
            <person name="Mikhailova N."/>
            <person name="Chen A."/>
            <person name="Palaniappan K."/>
            <person name="Land M."/>
            <person name="Hauser L."/>
            <person name="Chang Y.J."/>
            <person name="Jeffries C.D."/>
            <person name="Detter J.C."/>
            <person name="Brettin T."/>
            <person name="Rohde M."/>
            <person name="Goker M."/>
            <person name="Bristow J."/>
            <person name="Markowitz V."/>
            <person name="Eisen J.A."/>
            <person name="Hugenholtz P."/>
            <person name="Kyrpides N.C."/>
            <person name="Klenk H.P."/>
        </authorList>
    </citation>
    <scope>NUCLEOTIDE SEQUENCE [LARGE SCALE GENOMIC DNA]</scope>
    <source>
        <strain evidence="3">DSM 14365 / CIP 107738 / JCM 11303 / AJ 13395 / SMP-2</strain>
    </source>
</reference>